<dbReference type="InterPro" id="IPR009339">
    <property type="entry name" value="DUF998"/>
</dbReference>
<evidence type="ECO:0000313" key="3">
    <source>
        <dbReference type="Proteomes" id="UP000194360"/>
    </source>
</evidence>
<name>A0A1Y2MLI6_PSEAH</name>
<dbReference type="STRING" id="2074.BG845_05812"/>
<dbReference type="OrthoDB" id="5191116at2"/>
<proteinExistence type="predicted"/>
<dbReference type="RefSeq" id="WP_085915915.1">
    <property type="nucleotide sequence ID" value="NZ_AP018920.1"/>
</dbReference>
<gene>
    <name evidence="2" type="ORF">BG845_05812</name>
</gene>
<dbReference type="Proteomes" id="UP000194360">
    <property type="component" value="Unassembled WGS sequence"/>
</dbReference>
<accession>A0A1Y2MLI6</accession>
<feature type="transmembrane region" description="Helical" evidence="1">
    <location>
        <begin position="82"/>
        <end position="102"/>
    </location>
</feature>
<feature type="transmembrane region" description="Helical" evidence="1">
    <location>
        <begin position="203"/>
        <end position="222"/>
    </location>
</feature>
<keyword evidence="3" id="KW-1185">Reference proteome</keyword>
<dbReference type="Pfam" id="PF06197">
    <property type="entry name" value="DUF998"/>
    <property type="match status" value="1"/>
</dbReference>
<keyword evidence="1" id="KW-0472">Membrane</keyword>
<dbReference type="EMBL" id="MIGB01000046">
    <property type="protein sequence ID" value="OSY35849.1"/>
    <property type="molecule type" value="Genomic_DNA"/>
</dbReference>
<dbReference type="AlphaFoldDB" id="A0A1Y2MLI6"/>
<protein>
    <recommendedName>
        <fullName evidence="4">DUF998 domain-containing protein</fullName>
    </recommendedName>
</protein>
<feature type="transmembrane region" description="Helical" evidence="1">
    <location>
        <begin position="140"/>
        <end position="163"/>
    </location>
</feature>
<evidence type="ECO:0000313" key="2">
    <source>
        <dbReference type="EMBL" id="OSY35849.1"/>
    </source>
</evidence>
<comment type="caution">
    <text evidence="2">The sequence shown here is derived from an EMBL/GenBank/DDBJ whole genome shotgun (WGS) entry which is preliminary data.</text>
</comment>
<keyword evidence="1" id="KW-1133">Transmembrane helix</keyword>
<sequence length="237" mass="24386">MSSYSIGREPGPLMSRGDVRTRIGLVLLALQVLYLPLELFVVSTVRVPYSLVENTISELGAVTCAEYVHPGGVLAVCSPWHAVMNGAFVIFGVLMIAGVVLARPVLRAGRLGAVAVGLWIVTGLGSIGTGLVPLDVSVDLHLLVSNPVAVAQPVALFVTAPALPRPNPVGVTSGIGLALVAAVATVVFLGGGLPEMSGLLERLVLWPATLWLGAVALLLLCSDTSRPESSARSAGVT</sequence>
<evidence type="ECO:0000256" key="1">
    <source>
        <dbReference type="SAM" id="Phobius"/>
    </source>
</evidence>
<reference evidence="2 3" key="1">
    <citation type="submission" date="2016-09" db="EMBL/GenBank/DDBJ databases">
        <title>Pseudonocardia autotrophica DSM535, a candidate organism with high potential of specific P450 cytochromes.</title>
        <authorList>
            <person name="Grumaz C."/>
            <person name="Vainshtein Y."/>
            <person name="Kirstahler P."/>
            <person name="Sohn K."/>
        </authorList>
    </citation>
    <scope>NUCLEOTIDE SEQUENCE [LARGE SCALE GENOMIC DNA]</scope>
    <source>
        <strain evidence="2 3">DSM 535</strain>
    </source>
</reference>
<feature type="transmembrane region" description="Helical" evidence="1">
    <location>
        <begin position="114"/>
        <end position="134"/>
    </location>
</feature>
<organism evidence="2 3">
    <name type="scientific">Pseudonocardia autotrophica</name>
    <name type="common">Amycolata autotrophica</name>
    <name type="synonym">Nocardia autotrophica</name>
    <dbReference type="NCBI Taxonomy" id="2074"/>
    <lineage>
        <taxon>Bacteria</taxon>
        <taxon>Bacillati</taxon>
        <taxon>Actinomycetota</taxon>
        <taxon>Actinomycetes</taxon>
        <taxon>Pseudonocardiales</taxon>
        <taxon>Pseudonocardiaceae</taxon>
        <taxon>Pseudonocardia</taxon>
    </lineage>
</organism>
<feature type="transmembrane region" description="Helical" evidence="1">
    <location>
        <begin position="170"/>
        <end position="191"/>
    </location>
</feature>
<feature type="transmembrane region" description="Helical" evidence="1">
    <location>
        <begin position="21"/>
        <end position="42"/>
    </location>
</feature>
<evidence type="ECO:0008006" key="4">
    <source>
        <dbReference type="Google" id="ProtNLM"/>
    </source>
</evidence>
<keyword evidence="1" id="KW-0812">Transmembrane</keyword>